<organism evidence="10 11">
    <name type="scientific">Sesamum alatum</name>
    <dbReference type="NCBI Taxonomy" id="300844"/>
    <lineage>
        <taxon>Eukaryota</taxon>
        <taxon>Viridiplantae</taxon>
        <taxon>Streptophyta</taxon>
        <taxon>Embryophyta</taxon>
        <taxon>Tracheophyta</taxon>
        <taxon>Spermatophyta</taxon>
        <taxon>Magnoliopsida</taxon>
        <taxon>eudicotyledons</taxon>
        <taxon>Gunneridae</taxon>
        <taxon>Pentapetalae</taxon>
        <taxon>asterids</taxon>
        <taxon>lamiids</taxon>
        <taxon>Lamiales</taxon>
        <taxon>Pedaliaceae</taxon>
        <taxon>Sesamum</taxon>
    </lineage>
</organism>
<evidence type="ECO:0000256" key="2">
    <source>
        <dbReference type="ARBA" id="ARBA00007651"/>
    </source>
</evidence>
<gene>
    <name evidence="10" type="ORF">Salat_0556900</name>
</gene>
<name>A0AAE1YPU5_9LAMI</name>
<dbReference type="PANTHER" id="PTHR36488:SF8">
    <property type="entry name" value="CASP-LIKE PROTEIN 1U1"/>
    <property type="match status" value="1"/>
</dbReference>
<dbReference type="InterPro" id="IPR006459">
    <property type="entry name" value="CASP/CASPL"/>
</dbReference>
<comment type="similarity">
    <text evidence="2 8">Belongs to the Casparian strip membrane proteins (CASP) family.</text>
</comment>
<dbReference type="InterPro" id="IPR006702">
    <property type="entry name" value="CASP_dom"/>
</dbReference>
<dbReference type="Proteomes" id="UP001293254">
    <property type="component" value="Unassembled WGS sequence"/>
</dbReference>
<feature type="transmembrane region" description="Helical" evidence="8">
    <location>
        <begin position="58"/>
        <end position="78"/>
    </location>
</feature>
<evidence type="ECO:0000313" key="11">
    <source>
        <dbReference type="Proteomes" id="UP001293254"/>
    </source>
</evidence>
<evidence type="ECO:0000256" key="8">
    <source>
        <dbReference type="RuleBase" id="RU361233"/>
    </source>
</evidence>
<keyword evidence="7 8" id="KW-0472">Membrane</keyword>
<comment type="caution">
    <text evidence="8">Lacks conserved residue(s) required for the propagation of feature annotation.</text>
</comment>
<proteinExistence type="inferred from homology"/>
<keyword evidence="6 8" id="KW-1133">Transmembrane helix</keyword>
<comment type="subunit">
    <text evidence="3 8">Homodimer and heterodimers.</text>
</comment>
<reference evidence="10" key="1">
    <citation type="submission" date="2020-06" db="EMBL/GenBank/DDBJ databases">
        <authorList>
            <person name="Li T."/>
            <person name="Hu X."/>
            <person name="Zhang T."/>
            <person name="Song X."/>
            <person name="Zhang H."/>
            <person name="Dai N."/>
            <person name="Sheng W."/>
            <person name="Hou X."/>
            <person name="Wei L."/>
        </authorList>
    </citation>
    <scope>NUCLEOTIDE SEQUENCE</scope>
    <source>
        <strain evidence="10">3651</strain>
        <tissue evidence="10">Leaf</tissue>
    </source>
</reference>
<protein>
    <recommendedName>
        <fullName evidence="8">CASP-like protein</fullName>
    </recommendedName>
</protein>
<evidence type="ECO:0000256" key="7">
    <source>
        <dbReference type="ARBA" id="ARBA00023136"/>
    </source>
</evidence>
<dbReference type="Pfam" id="PF04535">
    <property type="entry name" value="CASP_dom"/>
    <property type="match status" value="1"/>
</dbReference>
<feature type="domain" description="Casparian strip membrane protein" evidence="9">
    <location>
        <begin position="58"/>
        <end position="148"/>
    </location>
</feature>
<evidence type="ECO:0000259" key="9">
    <source>
        <dbReference type="Pfam" id="PF04535"/>
    </source>
</evidence>
<evidence type="ECO:0000313" key="10">
    <source>
        <dbReference type="EMBL" id="KAK4433942.1"/>
    </source>
</evidence>
<dbReference type="NCBIfam" id="TIGR01569">
    <property type="entry name" value="A_tha_TIGR01569"/>
    <property type="match status" value="1"/>
</dbReference>
<accession>A0AAE1YPU5</accession>
<keyword evidence="4 8" id="KW-1003">Cell membrane</keyword>
<evidence type="ECO:0000256" key="1">
    <source>
        <dbReference type="ARBA" id="ARBA00004651"/>
    </source>
</evidence>
<dbReference type="EMBL" id="JACGWO010000002">
    <property type="protein sequence ID" value="KAK4433942.1"/>
    <property type="molecule type" value="Genomic_DNA"/>
</dbReference>
<sequence>MVSKRKINRSYYREKDRGDALRRRQLCRPGLEHVENKQVGFETIKYVGKFGGGELKGVYFVVTNATACAYAAISLLLLSANRGPKKRVAMMIVIFDLMIIALLFSSLGAVLAVGLKGNSHVQWHEVCSVFGKFCNQGATAIDHSGVASLVFLVLVLIAILKLHKKR</sequence>
<comment type="subcellular location">
    <subcellularLocation>
        <location evidence="1 8">Cell membrane</location>
        <topology evidence="1 8">Multi-pass membrane protein</topology>
    </subcellularLocation>
</comment>
<dbReference type="AlphaFoldDB" id="A0AAE1YPU5"/>
<comment type="caution">
    <text evidence="10">The sequence shown here is derived from an EMBL/GenBank/DDBJ whole genome shotgun (WGS) entry which is preliminary data.</text>
</comment>
<dbReference type="GO" id="GO:0005886">
    <property type="term" value="C:plasma membrane"/>
    <property type="evidence" value="ECO:0007669"/>
    <property type="project" value="UniProtKB-SubCell"/>
</dbReference>
<keyword evidence="11" id="KW-1185">Reference proteome</keyword>
<evidence type="ECO:0000256" key="4">
    <source>
        <dbReference type="ARBA" id="ARBA00022475"/>
    </source>
</evidence>
<evidence type="ECO:0000256" key="3">
    <source>
        <dbReference type="ARBA" id="ARBA00011489"/>
    </source>
</evidence>
<dbReference type="PANTHER" id="PTHR36488">
    <property type="entry name" value="CASP-LIKE PROTEIN 1U1"/>
    <property type="match status" value="1"/>
</dbReference>
<evidence type="ECO:0000256" key="6">
    <source>
        <dbReference type="ARBA" id="ARBA00022989"/>
    </source>
</evidence>
<evidence type="ECO:0000256" key="5">
    <source>
        <dbReference type="ARBA" id="ARBA00022692"/>
    </source>
</evidence>
<feature type="transmembrane region" description="Helical" evidence="8">
    <location>
        <begin position="90"/>
        <end position="115"/>
    </location>
</feature>
<reference evidence="10" key="2">
    <citation type="journal article" date="2024" name="Plant">
        <title>Genomic evolution and insights into agronomic trait innovations of Sesamum species.</title>
        <authorList>
            <person name="Miao H."/>
            <person name="Wang L."/>
            <person name="Qu L."/>
            <person name="Liu H."/>
            <person name="Sun Y."/>
            <person name="Le M."/>
            <person name="Wang Q."/>
            <person name="Wei S."/>
            <person name="Zheng Y."/>
            <person name="Lin W."/>
            <person name="Duan Y."/>
            <person name="Cao H."/>
            <person name="Xiong S."/>
            <person name="Wang X."/>
            <person name="Wei L."/>
            <person name="Li C."/>
            <person name="Ma Q."/>
            <person name="Ju M."/>
            <person name="Zhao R."/>
            <person name="Li G."/>
            <person name="Mu C."/>
            <person name="Tian Q."/>
            <person name="Mei H."/>
            <person name="Zhang T."/>
            <person name="Gao T."/>
            <person name="Zhang H."/>
        </authorList>
    </citation>
    <scope>NUCLEOTIDE SEQUENCE</scope>
    <source>
        <strain evidence="10">3651</strain>
    </source>
</reference>
<keyword evidence="5 8" id="KW-0812">Transmembrane</keyword>
<feature type="transmembrane region" description="Helical" evidence="8">
    <location>
        <begin position="145"/>
        <end position="162"/>
    </location>
</feature>
<dbReference type="InterPro" id="IPR044173">
    <property type="entry name" value="CASPL"/>
</dbReference>